<protein>
    <recommendedName>
        <fullName evidence="9">tRNA-5-taurinomethyluridine 2-sulfurtransferase</fullName>
    </recommendedName>
</protein>
<keyword evidence="1" id="KW-0820">tRNA-binding</keyword>
<dbReference type="Pfam" id="PF03054">
    <property type="entry name" value="tRNA_Me_trans"/>
    <property type="match status" value="1"/>
</dbReference>
<dbReference type="InterPro" id="IPR051305">
    <property type="entry name" value="tRNA_2-thiouridylase_MnmA"/>
</dbReference>
<dbReference type="GO" id="GO:0016740">
    <property type="term" value="F:transferase activity"/>
    <property type="evidence" value="ECO:0007669"/>
    <property type="project" value="UniProtKB-KW"/>
</dbReference>
<keyword evidence="5" id="KW-0067">ATP-binding</keyword>
<evidence type="ECO:0000256" key="5">
    <source>
        <dbReference type="ARBA" id="ARBA00022840"/>
    </source>
</evidence>
<evidence type="ECO:0000256" key="4">
    <source>
        <dbReference type="ARBA" id="ARBA00022741"/>
    </source>
</evidence>
<gene>
    <name evidence="8" type="ORF">METZ01_LOCUS159270</name>
</gene>
<dbReference type="EMBL" id="UINC01027343">
    <property type="protein sequence ID" value="SVB06416.1"/>
    <property type="molecule type" value="Genomic_DNA"/>
</dbReference>
<evidence type="ECO:0000256" key="2">
    <source>
        <dbReference type="ARBA" id="ARBA00022679"/>
    </source>
</evidence>
<dbReference type="GO" id="GO:0005524">
    <property type="term" value="F:ATP binding"/>
    <property type="evidence" value="ECO:0007669"/>
    <property type="project" value="UniProtKB-KW"/>
</dbReference>
<dbReference type="GO" id="GO:0008033">
    <property type="term" value="P:tRNA processing"/>
    <property type="evidence" value="ECO:0007669"/>
    <property type="project" value="UniProtKB-KW"/>
</dbReference>
<accession>A0A382AXZ0</accession>
<reference evidence="8" key="1">
    <citation type="submission" date="2018-05" db="EMBL/GenBank/DDBJ databases">
        <authorList>
            <person name="Lanie J.A."/>
            <person name="Ng W.-L."/>
            <person name="Kazmierczak K.M."/>
            <person name="Andrzejewski T.M."/>
            <person name="Davidsen T.M."/>
            <person name="Wayne K.J."/>
            <person name="Tettelin H."/>
            <person name="Glass J.I."/>
            <person name="Rusch D."/>
            <person name="Podicherti R."/>
            <person name="Tsui H.-C.T."/>
            <person name="Winkler M.E."/>
        </authorList>
    </citation>
    <scope>NUCLEOTIDE SEQUENCE</scope>
</reference>
<keyword evidence="2" id="KW-0808">Transferase</keyword>
<dbReference type="PANTHER" id="PTHR43052">
    <property type="match status" value="1"/>
</dbReference>
<dbReference type="AlphaFoldDB" id="A0A382AXZ0"/>
<keyword evidence="7" id="KW-1015">Disulfide bond</keyword>
<evidence type="ECO:0000256" key="3">
    <source>
        <dbReference type="ARBA" id="ARBA00022694"/>
    </source>
</evidence>
<organism evidence="8">
    <name type="scientific">marine metagenome</name>
    <dbReference type="NCBI Taxonomy" id="408172"/>
    <lineage>
        <taxon>unclassified sequences</taxon>
        <taxon>metagenomes</taxon>
        <taxon>ecological metagenomes</taxon>
    </lineage>
</organism>
<keyword evidence="3" id="KW-0819">tRNA processing</keyword>
<evidence type="ECO:0008006" key="9">
    <source>
        <dbReference type="Google" id="ProtNLM"/>
    </source>
</evidence>
<sequence length="151" mass="16931">MSFAGDCPWEEDVSFARATCESLGVPLEIVPLQTEYLEHIVGHVLAELRGGRTPSPDVFCNRRIKFGAFLDRVEVDVDQVASGHYARVVSDTHGAHLHRAPDPVKDQTYFLSQLTQQQLEKIRFPIGDLTKAQVRQKASDFALPARDRKDS</sequence>
<name>A0A382AXZ0_9ZZZZ</name>
<evidence type="ECO:0000256" key="6">
    <source>
        <dbReference type="ARBA" id="ARBA00022884"/>
    </source>
</evidence>
<keyword evidence="4" id="KW-0547">Nucleotide-binding</keyword>
<dbReference type="PANTHER" id="PTHR43052:SF1">
    <property type="entry name" value="TRNA-5-TAURINOMETHYLURIDINE 2-SULFURTRANSFERASE"/>
    <property type="match status" value="1"/>
</dbReference>
<keyword evidence="6" id="KW-0694">RNA-binding</keyword>
<feature type="non-terminal residue" evidence="8">
    <location>
        <position position="151"/>
    </location>
</feature>
<evidence type="ECO:0000256" key="7">
    <source>
        <dbReference type="ARBA" id="ARBA00023157"/>
    </source>
</evidence>
<dbReference type="GO" id="GO:0000049">
    <property type="term" value="F:tRNA binding"/>
    <property type="evidence" value="ECO:0007669"/>
    <property type="project" value="UniProtKB-KW"/>
</dbReference>
<dbReference type="InterPro" id="IPR014729">
    <property type="entry name" value="Rossmann-like_a/b/a_fold"/>
</dbReference>
<dbReference type="Gene3D" id="3.40.50.620">
    <property type="entry name" value="HUPs"/>
    <property type="match status" value="1"/>
</dbReference>
<evidence type="ECO:0000313" key="8">
    <source>
        <dbReference type="EMBL" id="SVB06416.1"/>
    </source>
</evidence>
<dbReference type="SUPFAM" id="SSF52402">
    <property type="entry name" value="Adenine nucleotide alpha hydrolases-like"/>
    <property type="match status" value="1"/>
</dbReference>
<evidence type="ECO:0000256" key="1">
    <source>
        <dbReference type="ARBA" id="ARBA00022555"/>
    </source>
</evidence>
<proteinExistence type="predicted"/>